<comment type="caution">
    <text evidence="1">The sequence shown here is derived from an EMBL/GenBank/DDBJ whole genome shotgun (WGS) entry which is preliminary data.</text>
</comment>
<reference evidence="2" key="1">
    <citation type="journal article" date="2022" name="Mol. Ecol. Resour.">
        <title>The genomes of chicory, endive, great burdock and yacon provide insights into Asteraceae palaeo-polyploidization history and plant inulin production.</title>
        <authorList>
            <person name="Fan W."/>
            <person name="Wang S."/>
            <person name="Wang H."/>
            <person name="Wang A."/>
            <person name="Jiang F."/>
            <person name="Liu H."/>
            <person name="Zhao H."/>
            <person name="Xu D."/>
            <person name="Zhang Y."/>
        </authorList>
    </citation>
    <scope>NUCLEOTIDE SEQUENCE [LARGE SCALE GENOMIC DNA]</scope>
    <source>
        <strain evidence="2">cv. Yunnan</strain>
    </source>
</reference>
<gene>
    <name evidence="1" type="ORF">L1987_16468</name>
</gene>
<proteinExistence type="predicted"/>
<protein>
    <submittedName>
        <fullName evidence="1">Uncharacterized protein</fullName>
    </submittedName>
</protein>
<keyword evidence="2" id="KW-1185">Reference proteome</keyword>
<sequence>MEEAMMRLSGFAPSSEPDFFQTPTTTVHKRTTTPAAATGPNSGANKRLQQKDNKGSTTGSMRYRGVRRRPWGRYAAEIRDPQSKERRWLGTFDTAEEAACAYDCAARAMRGTKARTNFVYPPMETDNLIHPFTFSKSLSQPLMSSPYDNFTVPTMQRNTSSFNSLLFNSSSFSSYPNSNSDTSLSSCTSVQASKTCTKPAINQEGDCTEFFPSEPCNSGLLDDVLTGFYPKPEKQSKPESNNTFGFFFENHNGPISTSNSQLNRFNLDQSGGGGLAAGFQSQENMFSEVIQYPDFVGLFAARVQNA</sequence>
<organism evidence="1 2">
    <name type="scientific">Smallanthus sonchifolius</name>
    <dbReference type="NCBI Taxonomy" id="185202"/>
    <lineage>
        <taxon>Eukaryota</taxon>
        <taxon>Viridiplantae</taxon>
        <taxon>Streptophyta</taxon>
        <taxon>Embryophyta</taxon>
        <taxon>Tracheophyta</taxon>
        <taxon>Spermatophyta</taxon>
        <taxon>Magnoliopsida</taxon>
        <taxon>eudicotyledons</taxon>
        <taxon>Gunneridae</taxon>
        <taxon>Pentapetalae</taxon>
        <taxon>asterids</taxon>
        <taxon>campanulids</taxon>
        <taxon>Asterales</taxon>
        <taxon>Asteraceae</taxon>
        <taxon>Asteroideae</taxon>
        <taxon>Heliantheae alliance</taxon>
        <taxon>Millerieae</taxon>
        <taxon>Smallanthus</taxon>
    </lineage>
</organism>
<evidence type="ECO:0000313" key="2">
    <source>
        <dbReference type="Proteomes" id="UP001056120"/>
    </source>
</evidence>
<evidence type="ECO:0000313" key="1">
    <source>
        <dbReference type="EMBL" id="KAI3816764.1"/>
    </source>
</evidence>
<dbReference type="EMBL" id="CM042022">
    <property type="protein sequence ID" value="KAI3816764.1"/>
    <property type="molecule type" value="Genomic_DNA"/>
</dbReference>
<reference evidence="1 2" key="2">
    <citation type="journal article" date="2022" name="Mol. Ecol. Resour.">
        <title>The genomes of chicory, endive, great burdock and yacon provide insights into Asteraceae paleo-polyploidization history and plant inulin production.</title>
        <authorList>
            <person name="Fan W."/>
            <person name="Wang S."/>
            <person name="Wang H."/>
            <person name="Wang A."/>
            <person name="Jiang F."/>
            <person name="Liu H."/>
            <person name="Zhao H."/>
            <person name="Xu D."/>
            <person name="Zhang Y."/>
        </authorList>
    </citation>
    <scope>NUCLEOTIDE SEQUENCE [LARGE SCALE GENOMIC DNA]</scope>
    <source>
        <strain evidence="2">cv. Yunnan</strain>
        <tissue evidence="1">Leaves</tissue>
    </source>
</reference>
<accession>A0ACB9J8X0</accession>
<name>A0ACB9J8X0_9ASTR</name>
<dbReference type="Proteomes" id="UP001056120">
    <property type="component" value="Linkage Group LG05"/>
</dbReference>